<protein>
    <recommendedName>
        <fullName evidence="3">SMI1/KNR4 family protein</fullName>
    </recommendedName>
</protein>
<dbReference type="AlphaFoldDB" id="A0A372G9N3"/>
<proteinExistence type="predicted"/>
<comment type="caution">
    <text evidence="1">The sequence shown here is derived from an EMBL/GenBank/DDBJ whole genome shotgun (WGS) entry which is preliminary data.</text>
</comment>
<dbReference type="RefSeq" id="WP_117403185.1">
    <property type="nucleotide sequence ID" value="NZ_QVNQ01000010.1"/>
</dbReference>
<dbReference type="Proteomes" id="UP000262882">
    <property type="component" value="Unassembled WGS sequence"/>
</dbReference>
<gene>
    <name evidence="1" type="ORF">D0T12_28020</name>
</gene>
<dbReference type="EMBL" id="QVNQ01000010">
    <property type="protein sequence ID" value="RFS82098.1"/>
    <property type="molecule type" value="Genomic_DNA"/>
</dbReference>
<organism evidence="1 2">
    <name type="scientific">Actinomadura spongiicola</name>
    <dbReference type="NCBI Taxonomy" id="2303421"/>
    <lineage>
        <taxon>Bacteria</taxon>
        <taxon>Bacillati</taxon>
        <taxon>Actinomycetota</taxon>
        <taxon>Actinomycetes</taxon>
        <taxon>Streptosporangiales</taxon>
        <taxon>Thermomonosporaceae</taxon>
        <taxon>Actinomadura</taxon>
    </lineage>
</organism>
<keyword evidence="2" id="KW-1185">Reference proteome</keyword>
<evidence type="ECO:0008006" key="3">
    <source>
        <dbReference type="Google" id="ProtNLM"/>
    </source>
</evidence>
<accession>A0A372G9N3</accession>
<dbReference type="OrthoDB" id="3637779at2"/>
<name>A0A372G9N3_9ACTN</name>
<sequence>MSDLAFTTELTSWRAEIERMLGPFLTGFEDSLGYPPGDNHIREPDLHVVGSPRLRELPPALAAFYQVIGEVVLPDIGNGHFVHAAEDVLDQLREEGAVDVCDGVGAVVFASNGGGVLYAIDSTGAILRSHAASRDSAFEPVATDLADYLHQLLGVVAEFVRTGDPGKL</sequence>
<reference evidence="1 2" key="1">
    <citation type="submission" date="2018-08" db="EMBL/GenBank/DDBJ databases">
        <title>Actinomadura spongicola sp. nov., isolated from marine sponge Leucetta chagosensis.</title>
        <authorList>
            <person name="Li L."/>
            <person name="Lin H.W."/>
        </authorList>
    </citation>
    <scope>NUCLEOTIDE SEQUENCE [LARGE SCALE GENOMIC DNA]</scope>
    <source>
        <strain evidence="1 2">LHW52907</strain>
    </source>
</reference>
<evidence type="ECO:0000313" key="1">
    <source>
        <dbReference type="EMBL" id="RFS82098.1"/>
    </source>
</evidence>
<evidence type="ECO:0000313" key="2">
    <source>
        <dbReference type="Proteomes" id="UP000262882"/>
    </source>
</evidence>